<reference evidence="3" key="1">
    <citation type="submission" date="2020-06" db="EMBL/GenBank/DDBJ databases">
        <authorList>
            <person name="Ji K."/>
            <person name="Li J."/>
        </authorList>
    </citation>
    <scope>NUCLEOTIDE SEQUENCE</scope>
    <source>
        <strain evidence="3">JKM2019</strain>
        <tissue evidence="3">Whole body</tissue>
    </source>
</reference>
<feature type="transmembrane region" description="Helical" evidence="2">
    <location>
        <begin position="873"/>
        <end position="894"/>
    </location>
</feature>
<feature type="compositionally biased region" description="Low complexity" evidence="1">
    <location>
        <begin position="1412"/>
        <end position="1421"/>
    </location>
</feature>
<keyword evidence="2" id="KW-1133">Transmembrane helix</keyword>
<dbReference type="GO" id="GO:0070059">
    <property type="term" value="P:intrinsic apoptotic signaling pathway in response to endoplasmic reticulum stress"/>
    <property type="evidence" value="ECO:0007669"/>
    <property type="project" value="TreeGrafter"/>
</dbReference>
<feature type="region of interest" description="Disordered" evidence="1">
    <location>
        <begin position="1398"/>
        <end position="1421"/>
    </location>
</feature>
<protein>
    <submittedName>
        <fullName evidence="3">Them117 domain containing protein</fullName>
    </submittedName>
</protein>
<organism evidence="3">
    <name type="scientific">Dermatophagoides farinae</name>
    <name type="common">American house dust mite</name>
    <dbReference type="NCBI Taxonomy" id="6954"/>
    <lineage>
        <taxon>Eukaryota</taxon>
        <taxon>Metazoa</taxon>
        <taxon>Ecdysozoa</taxon>
        <taxon>Arthropoda</taxon>
        <taxon>Chelicerata</taxon>
        <taxon>Arachnida</taxon>
        <taxon>Acari</taxon>
        <taxon>Acariformes</taxon>
        <taxon>Sarcoptiformes</taxon>
        <taxon>Astigmata</taxon>
        <taxon>Psoroptidia</taxon>
        <taxon>Analgoidea</taxon>
        <taxon>Pyroglyphidae</taxon>
        <taxon>Dermatophagoidinae</taxon>
        <taxon>Dermatophagoides</taxon>
    </lineage>
</organism>
<dbReference type="PANTHER" id="PTHR31226:SF1">
    <property type="entry name" value="TRANSMEMBRANE PROTEIN 117"/>
    <property type="match status" value="1"/>
</dbReference>
<feature type="transmembrane region" description="Helical" evidence="2">
    <location>
        <begin position="819"/>
        <end position="838"/>
    </location>
</feature>
<feature type="compositionally biased region" description="Basic and acidic residues" evidence="1">
    <location>
        <begin position="1311"/>
        <end position="1323"/>
    </location>
</feature>
<evidence type="ECO:0000256" key="1">
    <source>
        <dbReference type="SAM" id="MobiDB-lite"/>
    </source>
</evidence>
<dbReference type="EMBL" id="SDOV01000005">
    <property type="protein sequence ID" value="KAH7640964.1"/>
    <property type="molecule type" value="Genomic_DNA"/>
</dbReference>
<feature type="transmembrane region" description="Helical" evidence="2">
    <location>
        <begin position="915"/>
        <end position="940"/>
    </location>
</feature>
<feature type="region of interest" description="Disordered" evidence="1">
    <location>
        <begin position="1302"/>
        <end position="1324"/>
    </location>
</feature>
<keyword evidence="2" id="KW-0472">Membrane</keyword>
<evidence type="ECO:0000256" key="2">
    <source>
        <dbReference type="SAM" id="Phobius"/>
    </source>
</evidence>
<accession>A0A9D4NY08</accession>
<name>A0A9D4NY08_DERFA</name>
<evidence type="ECO:0000313" key="3">
    <source>
        <dbReference type="EMBL" id="KAH7640964.1"/>
    </source>
</evidence>
<reference evidence="3" key="2">
    <citation type="journal article" date="2021" name="World Allergy Organ. J.">
        <title>Chromosome-level assembly of Dermatophagoides farinae genome and transcriptome reveals two novel allergens Der f 37 and Der f 39.</title>
        <authorList>
            <person name="Chen J."/>
            <person name="Cai Z."/>
            <person name="Fan D."/>
            <person name="Hu J."/>
            <person name="Hou Y."/>
            <person name="He Y."/>
            <person name="Zhang Z."/>
            <person name="Zhao Z."/>
            <person name="Gao P."/>
            <person name="Hu W."/>
            <person name="Sun J."/>
            <person name="Li J."/>
            <person name="Ji K."/>
        </authorList>
    </citation>
    <scope>NUCLEOTIDE SEQUENCE</scope>
    <source>
        <strain evidence="3">JKM2019</strain>
    </source>
</reference>
<comment type="caution">
    <text evidence="3">The sequence shown here is derived from an EMBL/GenBank/DDBJ whole genome shotgun (WGS) entry which is preliminary data.</text>
</comment>
<feature type="transmembrane region" description="Helical" evidence="2">
    <location>
        <begin position="960"/>
        <end position="984"/>
    </location>
</feature>
<dbReference type="Pfam" id="PF15113">
    <property type="entry name" value="TMEM117"/>
    <property type="match status" value="1"/>
</dbReference>
<proteinExistence type="predicted"/>
<feature type="transmembrane region" description="Helical" evidence="2">
    <location>
        <begin position="1203"/>
        <end position="1227"/>
    </location>
</feature>
<feature type="transmembrane region" description="Helical" evidence="2">
    <location>
        <begin position="1004"/>
        <end position="1026"/>
    </location>
</feature>
<sequence length="1421" mass="163994">MENHNHRHRQILSEYDEDDYSIQLDHGNNNHHQIDHRKKRIRTLIQMKKMAINTMKNYDNNDLNSKQQDDDVKLMAAKYHDDEQTIIIDGSKVDDDTNQMHVTSSSSSSSCYHQTSVADDNHVTRNKLVVDEQQQNEQVISKEIKETNNCRCCHCGKSHQIIIDNNSQNQNSVKIHDDDYYSSNCNEKNNVKIVNKKRRQFSRDRTVSDDAILFVNTNEQPSSISLLRSVYDSQNIDNSFDCDTKVSFIIDHHPSSSSSSSILNNSNHHRYKNCHVSLPSLNTSILPKSVAFNPITKIKFNDDDDDGDHHVIYDDIKSNSQFQQNHLHRSLSKKYQTTTTTTIPTIKQPLSILKSSKKSTKSIYFDGGHSRKNCSKSFHQQKQNEIIMNHHNYDNGSDQSNRYMESINLGNHHQPHSTSQFYNNKGSHYPIVSNELNDDESHQKNNNFCLNRKKDIYHHHHNNQVQSKTISNEMDIQQQCKSIEIDNEVECNNNNNDNDDDKIEQTQKSVQILTPTESEQILFDPQFSAADLFINQPTTSSVSSKKCNHYVNHNNSDSTNNQQLLSLNDDNISDCDDSTFSLINSHNTFDDDDVCSGGDGDHSNNNNNRHYVSNNQPTTSTAYCNCSSDEIQPITYRICLNCQKPLSFSNDNNSHIATKSESIQKCINLLHSSSSVPFISIDNHSPTAAAAAGTVFHLVDQQRPITKNIVYRSIINNNSDNRRDDLIEPSTEESLFHQNSSSSFLMMTKEDGDDDDDDDYDRPQFCRKCNIWYGTFDPSYPLTCHCPEIIKSNAINMNDSGSIYSVHMRKDFRYYFQHPYSRLFVAYFVIFCNFLIFAEDPLSHSLMECSIPVLGNVISLLFTKYPREFEWQFIKASMSLSAIILGLFIGKFFLHHIVLRRILRLKMFREESGTWMIMLISSVISCYFVSQIYNTLLLMFHPSYHGYLITSKMGITYSLFMKIAACGTWCGDFFTAWMITDMMLQDNLYPNWAISLRAFWYKHANIRIVVFWSGSLVIAASVITIILTEVICWDCLTYGLFSTTEFSRAFLASSILVMDLLIVMQDWDFPHFVCDLNIKLPGLLQPSYTLNFFRKSLKFPSVEIKITGKWFNYGIIMFVMMLDLNMWKNQVIYYPPDYGQYVDANTKRVCSITDQKSITVLHRGDGMIEWTYKNRSQMIDPQTNRTYIEEDLMIYARYFGFAWVYKMASLIPILAGFAFFLFLVYFYGRFPPKTDASLGGRLPKRISYRSSWRRERRDNRIGKNHQHRHISWPGFNTVFDGYRNRYDLSVIQNNINPNIINNQNQLTSNTNEEKISKSDDDSKSTANHHLINTLITNLMAPISSRFIMSIPSTSMKICTLMMPATVTNDKCLKINENINLNRFNIYEMTKDYLHTVNNNAGGGHQHRSSLKTTTTTTTSTM</sequence>
<dbReference type="Proteomes" id="UP000828236">
    <property type="component" value="Unassembled WGS sequence"/>
</dbReference>
<feature type="transmembrane region" description="Helical" evidence="2">
    <location>
        <begin position="1046"/>
        <end position="1063"/>
    </location>
</feature>
<dbReference type="PANTHER" id="PTHR31226">
    <property type="entry name" value="TRANSMEMBRANE PROTEIN 117"/>
    <property type="match status" value="1"/>
</dbReference>
<gene>
    <name evidence="3" type="ORF">HUG17_8433</name>
</gene>
<dbReference type="InterPro" id="IPR029370">
    <property type="entry name" value="TMEM117"/>
</dbReference>
<keyword evidence="2" id="KW-0812">Transmembrane</keyword>